<organism evidence="1 2">
    <name type="scientific">Bacillus salacetis</name>
    <dbReference type="NCBI Taxonomy" id="2315464"/>
    <lineage>
        <taxon>Bacteria</taxon>
        <taxon>Bacillati</taxon>
        <taxon>Bacillota</taxon>
        <taxon>Bacilli</taxon>
        <taxon>Bacillales</taxon>
        <taxon>Bacillaceae</taxon>
        <taxon>Bacillus</taxon>
    </lineage>
</organism>
<name>A0A3A1QX22_9BACI</name>
<gene>
    <name evidence="1" type="ORF">D3H55_17235</name>
</gene>
<dbReference type="EMBL" id="QXIR01000027">
    <property type="protein sequence ID" value="RIW30188.1"/>
    <property type="molecule type" value="Genomic_DNA"/>
</dbReference>
<evidence type="ECO:0000313" key="1">
    <source>
        <dbReference type="EMBL" id="RIW30188.1"/>
    </source>
</evidence>
<keyword evidence="2" id="KW-1185">Reference proteome</keyword>
<reference evidence="1 2" key="1">
    <citation type="submission" date="2018-09" db="EMBL/GenBank/DDBJ databases">
        <title>Bacillus saliacetes sp. nov., isolated from Thai shrimp paste (Ka-pi).</title>
        <authorList>
            <person name="Daroonpunt R."/>
            <person name="Tanasupawat S."/>
            <person name="Yiamsombut S."/>
        </authorList>
    </citation>
    <scope>NUCLEOTIDE SEQUENCE [LARGE SCALE GENOMIC DNA]</scope>
    <source>
        <strain evidence="1 2">SKP7-4</strain>
    </source>
</reference>
<protein>
    <recommendedName>
        <fullName evidence="3">WYL domain-containing protein</fullName>
    </recommendedName>
</protein>
<dbReference type="Proteomes" id="UP000265801">
    <property type="component" value="Unassembled WGS sequence"/>
</dbReference>
<dbReference type="RefSeq" id="WP_119548565.1">
    <property type="nucleotide sequence ID" value="NZ_QXIR01000027.1"/>
</dbReference>
<dbReference type="AlphaFoldDB" id="A0A3A1QX22"/>
<accession>A0A3A1QX22</accession>
<sequence length="85" mass="10217">MEKILKRAFADNTQVEIIYRTEENVFTQRSILIMKIEKDHIRAFCCMRKQFRTFRTENILAAFPKGCFRKNPSTWNVPRYGKIDL</sequence>
<evidence type="ECO:0008006" key="3">
    <source>
        <dbReference type="Google" id="ProtNLM"/>
    </source>
</evidence>
<dbReference type="OrthoDB" id="2112405at2"/>
<comment type="caution">
    <text evidence="1">The sequence shown here is derived from an EMBL/GenBank/DDBJ whole genome shotgun (WGS) entry which is preliminary data.</text>
</comment>
<proteinExistence type="predicted"/>
<evidence type="ECO:0000313" key="2">
    <source>
        <dbReference type="Proteomes" id="UP000265801"/>
    </source>
</evidence>